<dbReference type="PANTHER" id="PTHR13085:SF0">
    <property type="entry name" value="SIGNAL PEPTIDASE COMPLEX SUBUNIT 2"/>
    <property type="match status" value="1"/>
</dbReference>
<feature type="transmembrane region" description="Helical" evidence="9">
    <location>
        <begin position="59"/>
        <end position="75"/>
    </location>
</feature>
<evidence type="ECO:0000256" key="3">
    <source>
        <dbReference type="ARBA" id="ARBA00017057"/>
    </source>
</evidence>
<evidence type="ECO:0000256" key="10">
    <source>
        <dbReference type="SAM" id="MobiDB-lite"/>
    </source>
</evidence>
<comment type="function">
    <text evidence="8 9">Component of the signal peptidase complex (SPC) which catalyzes the cleavage of N-terminal signal sequences from nascent proteins as they are translocated into the lumen of the endoplasmic reticulum. Enhances the enzymatic activity of SPC and facilitates the interactions between different components of the translocation site.</text>
</comment>
<evidence type="ECO:0000313" key="11">
    <source>
        <dbReference type="EMBL" id="JAI17201.1"/>
    </source>
</evidence>
<sequence length="194" mass="21761">MSSKPKKDEKKENDKDAEPVKVNKWDGSAVKHALDDAVKNALLDHPNCTEDFKLIDGRLFICTLAVGIALAAIAFDYKYPFPQSRPVLMLCVISYFIFMGILTLYTTFKEKGIFAVAIQKDSNGKKVWNASSEMKKYDDKYTLVLTVKDSKSLREASISKSCAAFIDVNGIICENLVTNEVNRLYNSLNSDKNK</sequence>
<name>A0A0K8TSU6_TABBR</name>
<evidence type="ECO:0000256" key="1">
    <source>
        <dbReference type="ARBA" id="ARBA00004477"/>
    </source>
</evidence>
<accession>A0A0K8TSU6</accession>
<feature type="transmembrane region" description="Helical" evidence="9">
    <location>
        <begin position="87"/>
        <end position="105"/>
    </location>
</feature>
<evidence type="ECO:0000256" key="7">
    <source>
        <dbReference type="ARBA" id="ARBA00023136"/>
    </source>
</evidence>
<dbReference type="InterPro" id="IPR009582">
    <property type="entry name" value="Spc2/SPCS2"/>
</dbReference>
<evidence type="ECO:0000256" key="6">
    <source>
        <dbReference type="ARBA" id="ARBA00022989"/>
    </source>
</evidence>
<dbReference type="GO" id="GO:0045047">
    <property type="term" value="P:protein targeting to ER"/>
    <property type="evidence" value="ECO:0007669"/>
    <property type="project" value="TreeGrafter"/>
</dbReference>
<evidence type="ECO:0000256" key="9">
    <source>
        <dbReference type="RuleBase" id="RU368033"/>
    </source>
</evidence>
<dbReference type="GO" id="GO:0006465">
    <property type="term" value="P:signal peptide processing"/>
    <property type="evidence" value="ECO:0007669"/>
    <property type="project" value="UniProtKB-UniRule"/>
</dbReference>
<comment type="similarity">
    <text evidence="2 9">Belongs to the SPCS2 family.</text>
</comment>
<reference evidence="11" key="1">
    <citation type="journal article" date="2015" name="Insect Biochem. Mol. Biol.">
        <title>An insight into the sialome of the horse fly, Tabanus bromius.</title>
        <authorList>
            <person name="Ribeiro J.M."/>
            <person name="Kazimirova M."/>
            <person name="Takac P."/>
            <person name="Andersen J.F."/>
            <person name="Francischetti I.M."/>
        </authorList>
    </citation>
    <scope>NUCLEOTIDE SEQUENCE</scope>
</reference>
<dbReference type="PANTHER" id="PTHR13085">
    <property type="entry name" value="MICROSOMAL SIGNAL PEPTIDASE 25 KDA SUBUNIT"/>
    <property type="match status" value="1"/>
</dbReference>
<dbReference type="AlphaFoldDB" id="A0A0K8TSU6"/>
<keyword evidence="6 9" id="KW-1133">Transmembrane helix</keyword>
<evidence type="ECO:0000256" key="4">
    <source>
        <dbReference type="ARBA" id="ARBA00022692"/>
    </source>
</evidence>
<keyword evidence="5 9" id="KW-0256">Endoplasmic reticulum</keyword>
<comment type="subcellular location">
    <subcellularLocation>
        <location evidence="1 9">Endoplasmic reticulum membrane</location>
        <topology evidence="1 9">Multi-pass membrane protein</topology>
    </subcellularLocation>
</comment>
<feature type="region of interest" description="Disordered" evidence="10">
    <location>
        <begin position="1"/>
        <end position="20"/>
    </location>
</feature>
<protein>
    <recommendedName>
        <fullName evidence="3 9">Signal peptidase complex subunit 2</fullName>
    </recommendedName>
</protein>
<proteinExistence type="evidence at transcript level"/>
<keyword evidence="7 9" id="KW-0472">Membrane</keyword>
<dbReference type="GO" id="GO:0008233">
    <property type="term" value="F:peptidase activity"/>
    <property type="evidence" value="ECO:0007669"/>
    <property type="project" value="UniProtKB-UniRule"/>
</dbReference>
<keyword evidence="4 9" id="KW-0812">Transmembrane</keyword>
<dbReference type="Pfam" id="PF06703">
    <property type="entry name" value="SPC25"/>
    <property type="match status" value="1"/>
</dbReference>
<dbReference type="GO" id="GO:0005787">
    <property type="term" value="C:signal peptidase complex"/>
    <property type="evidence" value="ECO:0007669"/>
    <property type="project" value="UniProtKB-UniRule"/>
</dbReference>
<evidence type="ECO:0000256" key="2">
    <source>
        <dbReference type="ARBA" id="ARBA00007324"/>
    </source>
</evidence>
<dbReference type="EMBL" id="GDAI01000402">
    <property type="protein sequence ID" value="JAI17201.1"/>
    <property type="molecule type" value="mRNA"/>
</dbReference>
<evidence type="ECO:0000256" key="5">
    <source>
        <dbReference type="ARBA" id="ARBA00022824"/>
    </source>
</evidence>
<organism evidence="11">
    <name type="scientific">Tabanus bromius</name>
    <name type="common">Band-eyed brown horse fly</name>
    <dbReference type="NCBI Taxonomy" id="304241"/>
    <lineage>
        <taxon>Eukaryota</taxon>
        <taxon>Metazoa</taxon>
        <taxon>Ecdysozoa</taxon>
        <taxon>Arthropoda</taxon>
        <taxon>Hexapoda</taxon>
        <taxon>Insecta</taxon>
        <taxon>Pterygota</taxon>
        <taxon>Neoptera</taxon>
        <taxon>Endopterygota</taxon>
        <taxon>Diptera</taxon>
        <taxon>Brachycera</taxon>
        <taxon>Tabanomorpha</taxon>
        <taxon>Tabanoidea</taxon>
        <taxon>Tabanidae</taxon>
        <taxon>Tabanus</taxon>
    </lineage>
</organism>
<evidence type="ECO:0000256" key="8">
    <source>
        <dbReference type="ARBA" id="ARBA00045608"/>
    </source>
</evidence>